<reference evidence="4 5" key="1">
    <citation type="submission" date="2020-07" db="EMBL/GenBank/DDBJ databases">
        <title>Sequencing the genomes of 1000 actinobacteria strains.</title>
        <authorList>
            <person name="Klenk H.-P."/>
        </authorList>
    </citation>
    <scope>NUCLEOTIDE SEQUENCE [LARGE SCALE GENOMIC DNA]</scope>
    <source>
        <strain evidence="4 5">DSM 103164</strain>
    </source>
</reference>
<organism evidence="4 5">
    <name type="scientific">Naumannella cuiyingiana</name>
    <dbReference type="NCBI Taxonomy" id="1347891"/>
    <lineage>
        <taxon>Bacteria</taxon>
        <taxon>Bacillati</taxon>
        <taxon>Actinomycetota</taxon>
        <taxon>Actinomycetes</taxon>
        <taxon>Propionibacteriales</taxon>
        <taxon>Propionibacteriaceae</taxon>
        <taxon>Naumannella</taxon>
    </lineage>
</organism>
<keyword evidence="2" id="KW-0812">Transmembrane</keyword>
<proteinExistence type="predicted"/>
<gene>
    <name evidence="4" type="ORF">GGQ54_000960</name>
</gene>
<evidence type="ECO:0000313" key="5">
    <source>
        <dbReference type="Proteomes" id="UP000527616"/>
    </source>
</evidence>
<keyword evidence="2" id="KW-0472">Membrane</keyword>
<evidence type="ECO:0000259" key="3">
    <source>
        <dbReference type="Pfam" id="PF08044"/>
    </source>
</evidence>
<accession>A0A7Z0IKA9</accession>
<dbReference type="Pfam" id="PF08044">
    <property type="entry name" value="DUF1707"/>
    <property type="match status" value="1"/>
</dbReference>
<evidence type="ECO:0000313" key="4">
    <source>
        <dbReference type="EMBL" id="NYI70400.1"/>
    </source>
</evidence>
<evidence type="ECO:0000256" key="1">
    <source>
        <dbReference type="SAM" id="MobiDB-lite"/>
    </source>
</evidence>
<feature type="transmembrane region" description="Helical" evidence="2">
    <location>
        <begin position="101"/>
        <end position="122"/>
    </location>
</feature>
<comment type="caution">
    <text evidence="4">The sequence shown here is derived from an EMBL/GenBank/DDBJ whole genome shotgun (WGS) entry which is preliminary data.</text>
</comment>
<keyword evidence="5" id="KW-1185">Reference proteome</keyword>
<dbReference type="RefSeq" id="WP_179444362.1">
    <property type="nucleotide sequence ID" value="NZ_JACBZS010000001.1"/>
</dbReference>
<sequence length="123" mass="13017">MSGDLPISSKYRSTPTAPVDDAERERLTRQLNDAYTRGQLDADDYQQRLDRLYAAGSLGELVPVVEGLPPLPTHAEPAIVAQSGQPGEVGGPPRGAGFSRVALGVIVGSVALLVLLILLLIIF</sequence>
<dbReference type="InterPro" id="IPR012551">
    <property type="entry name" value="DUF1707_SHOCT-like"/>
</dbReference>
<feature type="domain" description="DUF1707" evidence="3">
    <location>
        <begin position="19"/>
        <end position="69"/>
    </location>
</feature>
<dbReference type="Proteomes" id="UP000527616">
    <property type="component" value="Unassembled WGS sequence"/>
</dbReference>
<dbReference type="AlphaFoldDB" id="A0A7Z0IKA9"/>
<name>A0A7Z0IKA9_9ACTN</name>
<evidence type="ECO:0000256" key="2">
    <source>
        <dbReference type="SAM" id="Phobius"/>
    </source>
</evidence>
<feature type="region of interest" description="Disordered" evidence="1">
    <location>
        <begin position="1"/>
        <end position="24"/>
    </location>
</feature>
<dbReference type="EMBL" id="JACBZS010000001">
    <property type="protein sequence ID" value="NYI70400.1"/>
    <property type="molecule type" value="Genomic_DNA"/>
</dbReference>
<keyword evidence="2" id="KW-1133">Transmembrane helix</keyword>
<protein>
    <recommendedName>
        <fullName evidence="3">DUF1707 domain-containing protein</fullName>
    </recommendedName>
</protein>